<dbReference type="GO" id="GO:0005829">
    <property type="term" value="C:cytosol"/>
    <property type="evidence" value="ECO:0007669"/>
    <property type="project" value="TreeGrafter"/>
</dbReference>
<dbReference type="EMBL" id="VTOW01000001">
    <property type="protein sequence ID" value="NKE70819.1"/>
    <property type="molecule type" value="Genomic_DNA"/>
</dbReference>
<keyword evidence="3" id="KW-0804">Transcription</keyword>
<accession>A0A7X6DPF5</accession>
<evidence type="ECO:0000256" key="3">
    <source>
        <dbReference type="ARBA" id="ARBA00023163"/>
    </source>
</evidence>
<proteinExistence type="predicted"/>
<feature type="domain" description="Cyclic nucleotide-binding" evidence="4">
    <location>
        <begin position="23"/>
        <end position="143"/>
    </location>
</feature>
<dbReference type="PROSITE" id="PS51063">
    <property type="entry name" value="HTH_CRP_2"/>
    <property type="match status" value="1"/>
</dbReference>
<dbReference type="InterPro" id="IPR000595">
    <property type="entry name" value="cNMP-bd_dom"/>
</dbReference>
<dbReference type="Gene3D" id="1.10.10.10">
    <property type="entry name" value="Winged helix-like DNA-binding domain superfamily/Winged helix DNA-binding domain"/>
    <property type="match status" value="1"/>
</dbReference>
<dbReference type="RefSeq" id="WP_168059053.1">
    <property type="nucleotide sequence ID" value="NZ_VTOW01000001.1"/>
</dbReference>
<evidence type="ECO:0000256" key="2">
    <source>
        <dbReference type="ARBA" id="ARBA00023125"/>
    </source>
</evidence>
<keyword evidence="2" id="KW-0238">DNA-binding</keyword>
<dbReference type="PANTHER" id="PTHR24567">
    <property type="entry name" value="CRP FAMILY TRANSCRIPTIONAL REGULATORY PROTEIN"/>
    <property type="match status" value="1"/>
</dbReference>
<dbReference type="InterPro" id="IPR012318">
    <property type="entry name" value="HTH_CRP"/>
</dbReference>
<dbReference type="PROSITE" id="PS50042">
    <property type="entry name" value="CNMP_BINDING_3"/>
    <property type="match status" value="1"/>
</dbReference>
<protein>
    <submittedName>
        <fullName evidence="6">Crp/Fnr family transcriptional regulator</fullName>
    </submittedName>
</protein>
<evidence type="ECO:0000259" key="5">
    <source>
        <dbReference type="PROSITE" id="PS51063"/>
    </source>
</evidence>
<dbReference type="AlphaFoldDB" id="A0A7X6DPF5"/>
<dbReference type="CDD" id="cd00038">
    <property type="entry name" value="CAP_ED"/>
    <property type="match status" value="1"/>
</dbReference>
<dbReference type="SMART" id="SM00419">
    <property type="entry name" value="HTH_CRP"/>
    <property type="match status" value="1"/>
</dbReference>
<keyword evidence="1" id="KW-0805">Transcription regulation</keyword>
<dbReference type="Gene3D" id="2.60.120.10">
    <property type="entry name" value="Jelly Rolls"/>
    <property type="match status" value="1"/>
</dbReference>
<feature type="domain" description="HTH crp-type" evidence="5">
    <location>
        <begin position="157"/>
        <end position="230"/>
    </location>
</feature>
<sequence length="237" mass="27105">MDSYSKMPQTDCNHCAVRVLSSFCGELKSHEIDLFMKMKRAHLYEKNDTLFYEGTASTGIYILCSGSVKLSQSSKSGKQQILSVVSPGELIEKSLLFHSGRHSTTARTLERSEVSFFYRDAFMEVLKSNNHLAMNLIKTLSREVENVQERTRQILFKSAKERLAETLLTLGQKHGARRDRDIAIDLELKREELAEMIGVEPETVVRLLALLKKEKLIRMDGRKIHITDEEKLIQLSD</sequence>
<dbReference type="SMART" id="SM00100">
    <property type="entry name" value="cNMP"/>
    <property type="match status" value="1"/>
</dbReference>
<dbReference type="GO" id="GO:0003677">
    <property type="term" value="F:DNA binding"/>
    <property type="evidence" value="ECO:0007669"/>
    <property type="project" value="UniProtKB-KW"/>
</dbReference>
<organism evidence="6 7">
    <name type="scientific">Candidatus Manganitrophus noduliformans</name>
    <dbReference type="NCBI Taxonomy" id="2606439"/>
    <lineage>
        <taxon>Bacteria</taxon>
        <taxon>Pseudomonadati</taxon>
        <taxon>Nitrospirota</taxon>
        <taxon>Nitrospiria</taxon>
        <taxon>Candidatus Troglogloeales</taxon>
        <taxon>Candidatus Manganitrophaceae</taxon>
        <taxon>Candidatus Manganitrophus</taxon>
    </lineage>
</organism>
<dbReference type="InterPro" id="IPR014710">
    <property type="entry name" value="RmlC-like_jellyroll"/>
</dbReference>
<dbReference type="Pfam" id="PF00027">
    <property type="entry name" value="cNMP_binding"/>
    <property type="match status" value="1"/>
</dbReference>
<evidence type="ECO:0000313" key="6">
    <source>
        <dbReference type="EMBL" id="NKE70819.1"/>
    </source>
</evidence>
<dbReference type="InterPro" id="IPR050397">
    <property type="entry name" value="Env_Response_Regulators"/>
</dbReference>
<dbReference type="SUPFAM" id="SSF46785">
    <property type="entry name" value="Winged helix' DNA-binding domain"/>
    <property type="match status" value="1"/>
</dbReference>
<gene>
    <name evidence="6" type="ORF">MNODULE_08720</name>
</gene>
<dbReference type="PRINTS" id="PR00034">
    <property type="entry name" value="HTHCRP"/>
</dbReference>
<name>A0A7X6DPF5_9BACT</name>
<dbReference type="SUPFAM" id="SSF51206">
    <property type="entry name" value="cAMP-binding domain-like"/>
    <property type="match status" value="1"/>
</dbReference>
<evidence type="ECO:0000313" key="7">
    <source>
        <dbReference type="Proteomes" id="UP000534783"/>
    </source>
</evidence>
<dbReference type="Pfam" id="PF13545">
    <property type="entry name" value="HTH_Crp_2"/>
    <property type="match status" value="1"/>
</dbReference>
<dbReference type="GO" id="GO:0003700">
    <property type="term" value="F:DNA-binding transcription factor activity"/>
    <property type="evidence" value="ECO:0007669"/>
    <property type="project" value="TreeGrafter"/>
</dbReference>
<reference evidence="6 7" key="1">
    <citation type="journal article" date="2020" name="Nature">
        <title>Bacterial chemolithoautotrophy via manganese oxidation.</title>
        <authorList>
            <person name="Yu H."/>
            <person name="Leadbetter J.R."/>
        </authorList>
    </citation>
    <scope>NUCLEOTIDE SEQUENCE [LARGE SCALE GENOMIC DNA]</scope>
    <source>
        <strain evidence="6 7">Mn-1</strain>
    </source>
</reference>
<keyword evidence="7" id="KW-1185">Reference proteome</keyword>
<comment type="caution">
    <text evidence="6">The sequence shown here is derived from an EMBL/GenBank/DDBJ whole genome shotgun (WGS) entry which is preliminary data.</text>
</comment>
<dbReference type="InterPro" id="IPR036390">
    <property type="entry name" value="WH_DNA-bd_sf"/>
</dbReference>
<evidence type="ECO:0000256" key="1">
    <source>
        <dbReference type="ARBA" id="ARBA00023015"/>
    </source>
</evidence>
<dbReference type="InterPro" id="IPR036388">
    <property type="entry name" value="WH-like_DNA-bd_sf"/>
</dbReference>
<evidence type="ECO:0000259" key="4">
    <source>
        <dbReference type="PROSITE" id="PS50042"/>
    </source>
</evidence>
<dbReference type="Proteomes" id="UP000534783">
    <property type="component" value="Unassembled WGS sequence"/>
</dbReference>
<dbReference type="InterPro" id="IPR018490">
    <property type="entry name" value="cNMP-bd_dom_sf"/>
</dbReference>
<dbReference type="PANTHER" id="PTHR24567:SF74">
    <property type="entry name" value="HTH-TYPE TRANSCRIPTIONAL REGULATOR ARCR"/>
    <property type="match status" value="1"/>
</dbReference>